<name>U2NHJ6_9CLOT</name>
<dbReference type="Proteomes" id="UP000016721">
    <property type="component" value="Unassembled WGS sequence"/>
</dbReference>
<comment type="caution">
    <text evidence="1">The sequence shown here is derived from an EMBL/GenBank/DDBJ whole genome shotgun (WGS) entry which is preliminary data.</text>
</comment>
<reference evidence="1 2" key="1">
    <citation type="journal article" date="2013" name="Genome Announc.">
        <title>Draft Genome Sequence of the Hydrogen- and Ethanol-Producing Bacterium Clostridium intestinale Strain URNW.</title>
        <authorList>
            <person name="Lal S."/>
            <person name="Ramachandran U."/>
            <person name="Zhang X."/>
            <person name="Sparling R."/>
            <person name="Levin D.B."/>
        </authorList>
    </citation>
    <scope>NUCLEOTIDE SEQUENCE [LARGE SCALE GENOMIC DNA]</scope>
    <source>
        <strain evidence="1 2">URNW</strain>
    </source>
</reference>
<accession>U2NHJ6</accession>
<dbReference type="STRING" id="1294142.CINTURNW_4204"/>
<keyword evidence="2" id="KW-1185">Reference proteome</keyword>
<evidence type="ECO:0000313" key="2">
    <source>
        <dbReference type="Proteomes" id="UP000016721"/>
    </source>
</evidence>
<sequence>MTKSLKDLENRKNRVFELYEDGTIDKQTLAQRMESITAEIDVQSKRRIRIQKELENNDSVNIPYEMVKDTLSNFNELLEITAPEDKKTLLQLIINKITIKNKKDIDSIELHFDEKVQKYFINNKERESSDDGGSSFSVFTIRI</sequence>
<gene>
    <name evidence="1" type="ORF">CINTURNW_4204</name>
</gene>
<dbReference type="EMBL" id="APJA01000034">
    <property type="protein sequence ID" value="ERK28573.1"/>
    <property type="molecule type" value="Genomic_DNA"/>
</dbReference>
<proteinExistence type="predicted"/>
<organism evidence="1 2">
    <name type="scientific">Clostridium intestinale URNW</name>
    <dbReference type="NCBI Taxonomy" id="1294142"/>
    <lineage>
        <taxon>Bacteria</taxon>
        <taxon>Bacillati</taxon>
        <taxon>Bacillota</taxon>
        <taxon>Clostridia</taxon>
        <taxon>Eubacteriales</taxon>
        <taxon>Clostridiaceae</taxon>
        <taxon>Clostridium</taxon>
    </lineage>
</organism>
<dbReference type="HOGENOM" id="CLU_1802748_0_0_9"/>
<dbReference type="eggNOG" id="COG1961">
    <property type="taxonomic scope" value="Bacteria"/>
</dbReference>
<dbReference type="AlphaFoldDB" id="U2NHJ6"/>
<protein>
    <submittedName>
        <fullName evidence="1">Uncharacterized protein</fullName>
    </submittedName>
</protein>
<evidence type="ECO:0000313" key="1">
    <source>
        <dbReference type="EMBL" id="ERK28573.1"/>
    </source>
</evidence>
<dbReference type="PATRIC" id="fig|1294142.3.peg.4337"/>